<feature type="region of interest" description="Disordered" evidence="7">
    <location>
        <begin position="279"/>
        <end position="309"/>
    </location>
</feature>
<dbReference type="EMBL" id="AP023356">
    <property type="protein sequence ID" value="BCJ47501.1"/>
    <property type="molecule type" value="Genomic_DNA"/>
</dbReference>
<keyword evidence="6 8" id="KW-0012">Acyltransferase</keyword>
<evidence type="ECO:0000313" key="8">
    <source>
        <dbReference type="EMBL" id="BCJ47501.1"/>
    </source>
</evidence>
<dbReference type="InterPro" id="IPR004960">
    <property type="entry name" value="LipA_acyltrans"/>
</dbReference>
<evidence type="ECO:0000256" key="6">
    <source>
        <dbReference type="ARBA" id="ARBA00023315"/>
    </source>
</evidence>
<keyword evidence="2" id="KW-1003">Cell membrane</keyword>
<keyword evidence="3" id="KW-0997">Cell inner membrane</keyword>
<keyword evidence="5" id="KW-0472">Membrane</keyword>
<organism evidence="8 9">
    <name type="scientific">Actinoplanes ianthinogenes</name>
    <dbReference type="NCBI Taxonomy" id="122358"/>
    <lineage>
        <taxon>Bacteria</taxon>
        <taxon>Bacillati</taxon>
        <taxon>Actinomycetota</taxon>
        <taxon>Actinomycetes</taxon>
        <taxon>Micromonosporales</taxon>
        <taxon>Micromonosporaceae</taxon>
        <taxon>Actinoplanes</taxon>
    </lineage>
</organism>
<feature type="compositionally biased region" description="Basic and acidic residues" evidence="7">
    <location>
        <begin position="284"/>
        <end position="297"/>
    </location>
</feature>
<evidence type="ECO:0000313" key="9">
    <source>
        <dbReference type="Proteomes" id="UP000676967"/>
    </source>
</evidence>
<dbReference type="GO" id="GO:0016746">
    <property type="term" value="F:acyltransferase activity"/>
    <property type="evidence" value="ECO:0007669"/>
    <property type="project" value="UniProtKB-KW"/>
</dbReference>
<gene>
    <name evidence="8" type="ORF">Aiant_81580</name>
</gene>
<keyword evidence="4" id="KW-0808">Transferase</keyword>
<dbReference type="RefSeq" id="WP_212846713.1">
    <property type="nucleotide sequence ID" value="NZ_AP023356.1"/>
</dbReference>
<evidence type="ECO:0000256" key="2">
    <source>
        <dbReference type="ARBA" id="ARBA00022475"/>
    </source>
</evidence>
<accession>A0ABN6CQJ7</accession>
<proteinExistence type="predicted"/>
<dbReference type="PANTHER" id="PTHR30606:SF10">
    <property type="entry name" value="PHOSPHATIDYLINOSITOL MANNOSIDE ACYLTRANSFERASE"/>
    <property type="match status" value="1"/>
</dbReference>
<comment type="subcellular location">
    <subcellularLocation>
        <location evidence="1">Cell inner membrane</location>
    </subcellularLocation>
</comment>
<evidence type="ECO:0000256" key="5">
    <source>
        <dbReference type="ARBA" id="ARBA00023136"/>
    </source>
</evidence>
<evidence type="ECO:0000256" key="3">
    <source>
        <dbReference type="ARBA" id="ARBA00022519"/>
    </source>
</evidence>
<evidence type="ECO:0000256" key="7">
    <source>
        <dbReference type="SAM" id="MobiDB-lite"/>
    </source>
</evidence>
<keyword evidence="9" id="KW-1185">Reference proteome</keyword>
<name>A0ABN6CQJ7_9ACTN</name>
<dbReference type="NCBIfam" id="NF005919">
    <property type="entry name" value="PRK07920.1"/>
    <property type="match status" value="1"/>
</dbReference>
<protein>
    <submittedName>
        <fullName evidence="8">Lipid A biosynthesis lauroyl acyltransferase</fullName>
    </submittedName>
</protein>
<evidence type="ECO:0000256" key="1">
    <source>
        <dbReference type="ARBA" id="ARBA00004533"/>
    </source>
</evidence>
<dbReference type="Proteomes" id="UP000676967">
    <property type="component" value="Chromosome"/>
</dbReference>
<dbReference type="Pfam" id="PF03279">
    <property type="entry name" value="Lip_A_acyltrans"/>
    <property type="match status" value="1"/>
</dbReference>
<reference evidence="8 9" key="1">
    <citation type="submission" date="2020-08" db="EMBL/GenBank/DDBJ databases">
        <title>Whole genome shotgun sequence of Actinoplanes ianthinogenes NBRC 13996.</title>
        <authorList>
            <person name="Komaki H."/>
            <person name="Tamura T."/>
        </authorList>
    </citation>
    <scope>NUCLEOTIDE SEQUENCE [LARGE SCALE GENOMIC DNA]</scope>
    <source>
        <strain evidence="8 9">NBRC 13996</strain>
    </source>
</reference>
<dbReference type="PANTHER" id="PTHR30606">
    <property type="entry name" value="LIPID A BIOSYNTHESIS LAUROYL ACYLTRANSFERASE"/>
    <property type="match status" value="1"/>
</dbReference>
<dbReference type="CDD" id="cd07984">
    <property type="entry name" value="LPLAT_LABLAT-like"/>
    <property type="match status" value="1"/>
</dbReference>
<sequence>MSGDGMGLYRIGWAAVSRLPVRPARALFYLIAEAVWRRQPSGVRQLRANLAQVTGAAPDSAEVTRLARLGVHSYLRYWREFFQLSRTRPPVSFEGLDRLPAPGSGRGAILALPHSGNWDLAGAAVAELGRPLTTVGERLRPEALYQRFVAARAAVGIEVLPVDEPRRTVPALTRRLAEGGTVCLLADRDLTGSGLPVRLHGRATTMPAGPARLALSTGAALIPTSLWYSGRELRVHFHEEIVPPAVTSRRAQASAMTQALADVFTDAIRRHPQDWHLLQPVWPPDRRPREETDDARRPGRLAGRHPDVV</sequence>
<evidence type="ECO:0000256" key="4">
    <source>
        <dbReference type="ARBA" id="ARBA00022679"/>
    </source>
</evidence>